<comment type="caution">
    <text evidence="7">The sequence shown here is derived from an EMBL/GenBank/DDBJ whole genome shotgun (WGS) entry which is preliminary data.</text>
</comment>
<evidence type="ECO:0000256" key="4">
    <source>
        <dbReference type="RuleBase" id="RU362028"/>
    </source>
</evidence>
<feature type="active site" evidence="3">
    <location>
        <position position="159"/>
    </location>
</feature>
<dbReference type="PANTHER" id="PTHR21600:SF87">
    <property type="entry name" value="RNA PSEUDOURIDYLATE SYNTHASE DOMAIN-CONTAINING PROTEIN 1"/>
    <property type="match status" value="1"/>
</dbReference>
<feature type="region of interest" description="Disordered" evidence="5">
    <location>
        <begin position="1"/>
        <end position="22"/>
    </location>
</feature>
<dbReference type="GO" id="GO:0003723">
    <property type="term" value="F:RNA binding"/>
    <property type="evidence" value="ECO:0007669"/>
    <property type="project" value="InterPro"/>
</dbReference>
<sequence>MTRISARELAGTSGPFGRGTQVVRPEEVPEGSVVTVLRVPPESAGMRLDRFVQSQLKRTSRTRAAEIVARGAYSPEARRLRGSDRVRPEQCILLWRAPWDEQAPDTAIPVLHEDDALLAVNKPPSLPVHPTARYHKSTIIKMMEAARPGERLFLAHRLDRETSGVLLLCRTPEADRTVKAQFEERTGVLKRYVAIAWGWPERDDFRVELPLELDTGSRYKVKMRVAPPGRGLASATACEVLGRRADPLTGRRYSMIQCTLETGRQHQIRVHLASSGLTLVGDKLYGPDEGLFARGADGELTDDDRRALELDRHALHAALLELTHPATGERVRIEAPLSDDLRTFWDALDA</sequence>
<evidence type="ECO:0000256" key="1">
    <source>
        <dbReference type="ARBA" id="ARBA00010876"/>
    </source>
</evidence>
<dbReference type="SUPFAM" id="SSF55120">
    <property type="entry name" value="Pseudouridine synthase"/>
    <property type="match status" value="1"/>
</dbReference>
<organism evidence="7 8">
    <name type="scientific">Sorangium cellulosum</name>
    <name type="common">Polyangium cellulosum</name>
    <dbReference type="NCBI Taxonomy" id="56"/>
    <lineage>
        <taxon>Bacteria</taxon>
        <taxon>Pseudomonadati</taxon>
        <taxon>Myxococcota</taxon>
        <taxon>Polyangia</taxon>
        <taxon>Polyangiales</taxon>
        <taxon>Polyangiaceae</taxon>
        <taxon>Sorangium</taxon>
    </lineage>
</organism>
<evidence type="ECO:0000256" key="2">
    <source>
        <dbReference type="ARBA" id="ARBA00023235"/>
    </source>
</evidence>
<feature type="domain" description="Pseudouridine synthase RsuA/RluA-like" evidence="6">
    <location>
        <begin position="117"/>
        <end position="274"/>
    </location>
</feature>
<evidence type="ECO:0000256" key="3">
    <source>
        <dbReference type="PIRSR" id="PIRSR606225-1"/>
    </source>
</evidence>
<dbReference type="Gene3D" id="3.30.2350.10">
    <property type="entry name" value="Pseudouridine synthase"/>
    <property type="match status" value="1"/>
</dbReference>
<dbReference type="GO" id="GO:0000455">
    <property type="term" value="P:enzyme-directed rRNA pseudouridine synthesis"/>
    <property type="evidence" value="ECO:0007669"/>
    <property type="project" value="TreeGrafter"/>
</dbReference>
<evidence type="ECO:0000256" key="5">
    <source>
        <dbReference type="SAM" id="MobiDB-lite"/>
    </source>
</evidence>
<dbReference type="EC" id="5.4.99.-" evidence="4"/>
<keyword evidence="2 4" id="KW-0413">Isomerase</keyword>
<dbReference type="Pfam" id="PF00849">
    <property type="entry name" value="PseudoU_synth_2"/>
    <property type="match status" value="1"/>
</dbReference>
<dbReference type="Proteomes" id="UP000075515">
    <property type="component" value="Unassembled WGS sequence"/>
</dbReference>
<dbReference type="InterPro" id="IPR006225">
    <property type="entry name" value="PsdUridine_synth_RluC/D"/>
</dbReference>
<comment type="catalytic activity">
    <reaction evidence="4">
        <text>a uridine in RNA = a pseudouridine in RNA</text>
        <dbReference type="Rhea" id="RHEA:48348"/>
        <dbReference type="Rhea" id="RHEA-COMP:12068"/>
        <dbReference type="Rhea" id="RHEA-COMP:12069"/>
        <dbReference type="ChEBI" id="CHEBI:65314"/>
        <dbReference type="ChEBI" id="CHEBI:65315"/>
    </reaction>
</comment>
<name>A0A150RZF4_SORCE</name>
<evidence type="ECO:0000313" key="7">
    <source>
        <dbReference type="EMBL" id="KYF85541.1"/>
    </source>
</evidence>
<proteinExistence type="inferred from homology"/>
<reference evidence="7 8" key="1">
    <citation type="submission" date="2014-02" db="EMBL/GenBank/DDBJ databases">
        <title>The small core and large imbalanced accessory genome model reveals a collaborative survival strategy of Sorangium cellulosum strains in nature.</title>
        <authorList>
            <person name="Han K."/>
            <person name="Peng R."/>
            <person name="Blom J."/>
            <person name="Li Y.-Z."/>
        </authorList>
    </citation>
    <scope>NUCLEOTIDE SEQUENCE [LARGE SCALE GENOMIC DNA]</scope>
    <source>
        <strain evidence="7 8">So0149</strain>
    </source>
</reference>
<dbReference type="PROSITE" id="PS01129">
    <property type="entry name" value="PSI_RLU"/>
    <property type="match status" value="1"/>
</dbReference>
<comment type="similarity">
    <text evidence="1 4">Belongs to the pseudouridine synthase RluA family.</text>
</comment>
<dbReference type="NCBIfam" id="TIGR00005">
    <property type="entry name" value="rluA_subfam"/>
    <property type="match status" value="1"/>
</dbReference>
<gene>
    <name evidence="7" type="ORF">BE18_40610</name>
</gene>
<dbReference type="InterPro" id="IPR050188">
    <property type="entry name" value="RluA_PseudoU_synthase"/>
</dbReference>
<evidence type="ECO:0000313" key="8">
    <source>
        <dbReference type="Proteomes" id="UP000075515"/>
    </source>
</evidence>
<dbReference type="InterPro" id="IPR006145">
    <property type="entry name" value="PsdUridine_synth_RsuA/RluA"/>
</dbReference>
<dbReference type="GO" id="GO:0140098">
    <property type="term" value="F:catalytic activity, acting on RNA"/>
    <property type="evidence" value="ECO:0007669"/>
    <property type="project" value="UniProtKB-ARBA"/>
</dbReference>
<dbReference type="Gene3D" id="3.10.290.10">
    <property type="entry name" value="RNA-binding S4 domain"/>
    <property type="match status" value="1"/>
</dbReference>
<dbReference type="PANTHER" id="PTHR21600">
    <property type="entry name" value="MITOCHONDRIAL RNA PSEUDOURIDINE SYNTHASE"/>
    <property type="match status" value="1"/>
</dbReference>
<dbReference type="CDD" id="cd02869">
    <property type="entry name" value="PseudoU_synth_RluA_like"/>
    <property type="match status" value="1"/>
</dbReference>
<dbReference type="InterPro" id="IPR006224">
    <property type="entry name" value="PsdUridine_synth_RluA-like_CS"/>
</dbReference>
<evidence type="ECO:0000259" key="6">
    <source>
        <dbReference type="Pfam" id="PF00849"/>
    </source>
</evidence>
<dbReference type="EMBL" id="JEMC01002701">
    <property type="protein sequence ID" value="KYF85541.1"/>
    <property type="molecule type" value="Genomic_DNA"/>
</dbReference>
<accession>A0A150RZF4</accession>
<dbReference type="InterPro" id="IPR036986">
    <property type="entry name" value="S4_RNA-bd_sf"/>
</dbReference>
<dbReference type="AlphaFoldDB" id="A0A150RZF4"/>
<comment type="function">
    <text evidence="4">Responsible for synthesis of pseudouridine from uracil.</text>
</comment>
<dbReference type="InterPro" id="IPR020103">
    <property type="entry name" value="PsdUridine_synth_cat_dom_sf"/>
</dbReference>
<protein>
    <recommendedName>
        <fullName evidence="4">Pseudouridine synthase</fullName>
        <ecNumber evidence="4">5.4.99.-</ecNumber>
    </recommendedName>
</protein>
<dbReference type="GO" id="GO:0009982">
    <property type="term" value="F:pseudouridine synthase activity"/>
    <property type="evidence" value="ECO:0007669"/>
    <property type="project" value="InterPro"/>
</dbReference>